<dbReference type="InterPro" id="IPR036259">
    <property type="entry name" value="MFS_trans_sf"/>
</dbReference>
<keyword evidence="4 8" id="KW-0812">Transmembrane</keyword>
<feature type="transmembrane region" description="Helical" evidence="8">
    <location>
        <begin position="211"/>
        <end position="232"/>
    </location>
</feature>
<feature type="transmembrane region" description="Helical" evidence="8">
    <location>
        <begin position="122"/>
        <end position="142"/>
    </location>
</feature>
<evidence type="ECO:0000256" key="2">
    <source>
        <dbReference type="ARBA" id="ARBA00022448"/>
    </source>
</evidence>
<evidence type="ECO:0000256" key="6">
    <source>
        <dbReference type="ARBA" id="ARBA00023136"/>
    </source>
</evidence>
<evidence type="ECO:0000313" key="11">
    <source>
        <dbReference type="Proteomes" id="UP001187221"/>
    </source>
</evidence>
<keyword evidence="11" id="KW-1185">Reference proteome</keyword>
<dbReference type="PROSITE" id="PS50850">
    <property type="entry name" value="MFS"/>
    <property type="match status" value="1"/>
</dbReference>
<dbReference type="Pfam" id="PF07690">
    <property type="entry name" value="MFS_1"/>
    <property type="match status" value="1"/>
</dbReference>
<dbReference type="PANTHER" id="PTHR42718:SF46">
    <property type="entry name" value="BLR6921 PROTEIN"/>
    <property type="match status" value="1"/>
</dbReference>
<reference evidence="10 11" key="1">
    <citation type="submission" date="2023-06" db="EMBL/GenBank/DDBJ databases">
        <title>Draft genome sequence of Novosphingobium sp. strain IK01.</title>
        <authorList>
            <person name="Hatamoto M."/>
            <person name="Ikarashi T."/>
            <person name="Yamaguchi T."/>
        </authorList>
    </citation>
    <scope>NUCLEOTIDE SEQUENCE [LARGE SCALE GENOMIC DNA]</scope>
    <source>
        <strain evidence="10 11">IK01</strain>
    </source>
</reference>
<feature type="transmembrane region" description="Helical" evidence="8">
    <location>
        <begin position="181"/>
        <end position="205"/>
    </location>
</feature>
<evidence type="ECO:0000256" key="1">
    <source>
        <dbReference type="ARBA" id="ARBA00004651"/>
    </source>
</evidence>
<evidence type="ECO:0000256" key="5">
    <source>
        <dbReference type="ARBA" id="ARBA00022989"/>
    </source>
</evidence>
<dbReference type="RefSeq" id="WP_317975985.1">
    <property type="nucleotide sequence ID" value="NZ_BTFW01000001.1"/>
</dbReference>
<gene>
    <name evidence="10" type="ORF">NUTIK01_31780</name>
</gene>
<feature type="domain" description="Major facilitator superfamily (MFS) profile" evidence="9">
    <location>
        <begin position="57"/>
        <end position="502"/>
    </location>
</feature>
<evidence type="ECO:0000256" key="7">
    <source>
        <dbReference type="SAM" id="MobiDB-lite"/>
    </source>
</evidence>
<feature type="transmembrane region" description="Helical" evidence="8">
    <location>
        <begin position="336"/>
        <end position="355"/>
    </location>
</feature>
<dbReference type="Gene3D" id="1.20.1250.20">
    <property type="entry name" value="MFS general substrate transporter like domains"/>
    <property type="match status" value="1"/>
</dbReference>
<name>A0ABQ6PC22_9SPHN</name>
<feature type="region of interest" description="Disordered" evidence="7">
    <location>
        <begin position="1"/>
        <end position="22"/>
    </location>
</feature>
<dbReference type="Proteomes" id="UP001187221">
    <property type="component" value="Unassembled WGS sequence"/>
</dbReference>
<sequence length="524" mass="55691">MTPTSPGPGAPSERPRRRGIATANAEIRDGIVPAADALTPARDPGGPDTSGSNYRLVALIVASALFMEFVDATVLATALPTMARDFGVRPPEMSIALTSYLLALAVFIPASGLLADRYGSRTVFRSAIALFVAGSLACGQAPTLGAMVLARFLQGMGGAMMIPVGRLVLLRSVAKQDMVNAMSWLLVPALVGPVVGPPLGGFIVTYLDWRWIFYINLPVGVLGFCLVSRFIANFREDHTPRFDAGGFVLSGVSLGCLLFGCEMASRAGQGKLALALLAIGAVSGFFYIRHAHGREGAILDLTLMRDRTFRLSVIAGSITRITQGAQPFLLPLMMQVGFGFTAARSGMITVATAIGSLMMKSMAPRVLRRFGFRRTLVCNGIIATAGYATCGLFSPAWPVWAMFGVLVFSGFFMSLQFTAYNTLAYDAIPQRRMSSATAFYSTFQQLMLSLGICVAAVALHLAMLASGDATAVRHDFSVAFWVVTAISLGATIWNLRFAPDAGAEISGHHVPVTPTPEGEQRQAA</sequence>
<keyword evidence="2" id="KW-0813">Transport</keyword>
<feature type="transmembrane region" description="Helical" evidence="8">
    <location>
        <begin position="148"/>
        <end position="169"/>
    </location>
</feature>
<dbReference type="EMBL" id="BTFW01000001">
    <property type="protein sequence ID" value="GMM62401.1"/>
    <property type="molecule type" value="Genomic_DNA"/>
</dbReference>
<keyword evidence="3" id="KW-1003">Cell membrane</keyword>
<feature type="transmembrane region" description="Helical" evidence="8">
    <location>
        <begin position="400"/>
        <end position="425"/>
    </location>
</feature>
<feature type="transmembrane region" description="Helical" evidence="8">
    <location>
        <begin position="446"/>
        <end position="466"/>
    </location>
</feature>
<feature type="transmembrane region" description="Helical" evidence="8">
    <location>
        <begin position="56"/>
        <end position="83"/>
    </location>
</feature>
<feature type="transmembrane region" description="Helical" evidence="8">
    <location>
        <begin position="271"/>
        <end position="288"/>
    </location>
</feature>
<feature type="transmembrane region" description="Helical" evidence="8">
    <location>
        <begin position="478"/>
        <end position="495"/>
    </location>
</feature>
<feature type="transmembrane region" description="Helical" evidence="8">
    <location>
        <begin position="376"/>
        <end position="394"/>
    </location>
</feature>
<evidence type="ECO:0000259" key="9">
    <source>
        <dbReference type="PROSITE" id="PS50850"/>
    </source>
</evidence>
<evidence type="ECO:0000313" key="10">
    <source>
        <dbReference type="EMBL" id="GMM62401.1"/>
    </source>
</evidence>
<protein>
    <submittedName>
        <fullName evidence="10">DHA2 family efflux MFS transporter permease subunit</fullName>
    </submittedName>
</protein>
<dbReference type="InterPro" id="IPR020846">
    <property type="entry name" value="MFS_dom"/>
</dbReference>
<evidence type="ECO:0000256" key="4">
    <source>
        <dbReference type="ARBA" id="ARBA00022692"/>
    </source>
</evidence>
<dbReference type="PANTHER" id="PTHR42718">
    <property type="entry name" value="MAJOR FACILITATOR SUPERFAMILY MULTIDRUG TRANSPORTER MFSC"/>
    <property type="match status" value="1"/>
</dbReference>
<comment type="subcellular location">
    <subcellularLocation>
        <location evidence="1">Cell membrane</location>
        <topology evidence="1">Multi-pass membrane protein</topology>
    </subcellularLocation>
</comment>
<organism evidence="10 11">
    <name type="scientific">Novosphingobium pituita</name>
    <dbReference type="NCBI Taxonomy" id="3056842"/>
    <lineage>
        <taxon>Bacteria</taxon>
        <taxon>Pseudomonadati</taxon>
        <taxon>Pseudomonadota</taxon>
        <taxon>Alphaproteobacteria</taxon>
        <taxon>Sphingomonadales</taxon>
        <taxon>Sphingomonadaceae</taxon>
        <taxon>Novosphingobium</taxon>
    </lineage>
</organism>
<accession>A0ABQ6PC22</accession>
<dbReference type="Gene3D" id="1.20.1720.10">
    <property type="entry name" value="Multidrug resistance protein D"/>
    <property type="match status" value="1"/>
</dbReference>
<evidence type="ECO:0000256" key="8">
    <source>
        <dbReference type="SAM" id="Phobius"/>
    </source>
</evidence>
<feature type="transmembrane region" description="Helical" evidence="8">
    <location>
        <begin position="95"/>
        <end position="115"/>
    </location>
</feature>
<dbReference type="SUPFAM" id="SSF103473">
    <property type="entry name" value="MFS general substrate transporter"/>
    <property type="match status" value="1"/>
</dbReference>
<evidence type="ECO:0000256" key="3">
    <source>
        <dbReference type="ARBA" id="ARBA00022475"/>
    </source>
</evidence>
<comment type="caution">
    <text evidence="10">The sequence shown here is derived from an EMBL/GenBank/DDBJ whole genome shotgun (WGS) entry which is preliminary data.</text>
</comment>
<dbReference type="InterPro" id="IPR011701">
    <property type="entry name" value="MFS"/>
</dbReference>
<proteinExistence type="predicted"/>
<dbReference type="CDD" id="cd17503">
    <property type="entry name" value="MFS_LmrB_MDR_like"/>
    <property type="match status" value="1"/>
</dbReference>
<keyword evidence="6 8" id="KW-0472">Membrane</keyword>
<keyword evidence="5 8" id="KW-1133">Transmembrane helix</keyword>